<proteinExistence type="predicted"/>
<feature type="region of interest" description="Disordered" evidence="1">
    <location>
        <begin position="55"/>
        <end position="80"/>
    </location>
</feature>
<evidence type="ECO:0000256" key="1">
    <source>
        <dbReference type="SAM" id="MobiDB-lite"/>
    </source>
</evidence>
<dbReference type="Proteomes" id="UP000784294">
    <property type="component" value="Unassembled WGS sequence"/>
</dbReference>
<sequence length="128" mass="13597">MGTDDRDGSMLGGYSDMTASDLFPNHASNNGVLAHIGGAANASAMSPFLFAQSASPSHMAGQGSSERKKSDFSDNHINLAGNPFENVASPSESCINSPAQEQENTQHVPRISEYFTLISFLVIFLLLC</sequence>
<reference evidence="2" key="1">
    <citation type="submission" date="2018-11" db="EMBL/GenBank/DDBJ databases">
        <authorList>
            <consortium name="Pathogen Informatics"/>
        </authorList>
    </citation>
    <scope>NUCLEOTIDE SEQUENCE</scope>
</reference>
<evidence type="ECO:0000313" key="2">
    <source>
        <dbReference type="EMBL" id="VEL13856.1"/>
    </source>
</evidence>
<accession>A0A448WKD4</accession>
<gene>
    <name evidence="2" type="ORF">PXEA_LOCUS7296</name>
</gene>
<evidence type="ECO:0000313" key="3">
    <source>
        <dbReference type="Proteomes" id="UP000784294"/>
    </source>
</evidence>
<comment type="caution">
    <text evidence="2">The sequence shown here is derived from an EMBL/GenBank/DDBJ whole genome shotgun (WGS) entry which is preliminary data.</text>
</comment>
<keyword evidence="3" id="KW-1185">Reference proteome</keyword>
<feature type="compositionally biased region" description="Basic and acidic residues" evidence="1">
    <location>
        <begin position="65"/>
        <end position="74"/>
    </location>
</feature>
<name>A0A448WKD4_9PLAT</name>
<organism evidence="2 3">
    <name type="scientific">Protopolystoma xenopodis</name>
    <dbReference type="NCBI Taxonomy" id="117903"/>
    <lineage>
        <taxon>Eukaryota</taxon>
        <taxon>Metazoa</taxon>
        <taxon>Spiralia</taxon>
        <taxon>Lophotrochozoa</taxon>
        <taxon>Platyhelminthes</taxon>
        <taxon>Monogenea</taxon>
        <taxon>Polyopisthocotylea</taxon>
        <taxon>Polystomatidea</taxon>
        <taxon>Polystomatidae</taxon>
        <taxon>Protopolystoma</taxon>
    </lineage>
</organism>
<protein>
    <submittedName>
        <fullName evidence="2">Uncharacterized protein</fullName>
    </submittedName>
</protein>
<dbReference type="EMBL" id="CAAALY010019177">
    <property type="protein sequence ID" value="VEL13856.1"/>
    <property type="molecule type" value="Genomic_DNA"/>
</dbReference>
<dbReference type="AlphaFoldDB" id="A0A448WKD4"/>